<gene>
    <name evidence="1" type="ORF">FLL45_05450</name>
</gene>
<dbReference type="Pfam" id="PF02312">
    <property type="entry name" value="CBF_beta"/>
    <property type="match status" value="1"/>
</dbReference>
<organism evidence="1 2">
    <name type="scientific">Aliikangiella marina</name>
    <dbReference type="NCBI Taxonomy" id="1712262"/>
    <lineage>
        <taxon>Bacteria</taxon>
        <taxon>Pseudomonadati</taxon>
        <taxon>Pseudomonadota</taxon>
        <taxon>Gammaproteobacteria</taxon>
        <taxon>Oceanospirillales</taxon>
        <taxon>Pleioneaceae</taxon>
        <taxon>Aliikangiella</taxon>
    </lineage>
</organism>
<keyword evidence="2" id="KW-1185">Reference proteome</keyword>
<dbReference type="Gene3D" id="2.40.250.10">
    <property type="entry name" value="Core binding factor, beta subunit"/>
    <property type="match status" value="1"/>
</dbReference>
<proteinExistence type="predicted"/>
<accession>A0A545TJI8</accession>
<dbReference type="RefSeq" id="WP_142940962.1">
    <property type="nucleotide sequence ID" value="NZ_VIKR01000001.1"/>
</dbReference>
<name>A0A545TJI8_9GAMM</name>
<dbReference type="OrthoDB" id="3536582at2"/>
<sequence>MNELVKKLSQGQHKIVAERSDSAQELKEQIEREFVLLKFTETQGGTELGSQLDMQQSKLDDADFENAKGVVHLVGNLVLDYVPVQLVADIDLSTLQGTGKLVPVEEEATA</sequence>
<dbReference type="EMBL" id="VIKR01000001">
    <property type="protein sequence ID" value="TQV77390.1"/>
    <property type="molecule type" value="Genomic_DNA"/>
</dbReference>
<comment type="caution">
    <text evidence="1">The sequence shown here is derived from an EMBL/GenBank/DDBJ whole genome shotgun (WGS) entry which is preliminary data.</text>
</comment>
<dbReference type="InterPro" id="IPR003417">
    <property type="entry name" value="CBF_beta"/>
</dbReference>
<dbReference type="AlphaFoldDB" id="A0A545TJI8"/>
<protein>
    <submittedName>
        <fullName evidence="1">MbtH domain protein</fullName>
    </submittedName>
</protein>
<dbReference type="SUPFAM" id="SSF50723">
    <property type="entry name" value="Core binding factor beta, CBF"/>
    <property type="match status" value="1"/>
</dbReference>
<reference evidence="1 2" key="1">
    <citation type="submission" date="2019-06" db="EMBL/GenBank/DDBJ databases">
        <title>Draft genome of Aliikangiella marina GYP-15.</title>
        <authorList>
            <person name="Wang G."/>
        </authorList>
    </citation>
    <scope>NUCLEOTIDE SEQUENCE [LARGE SCALE GENOMIC DNA]</scope>
    <source>
        <strain evidence="1 2">GYP-15</strain>
    </source>
</reference>
<dbReference type="Proteomes" id="UP000317839">
    <property type="component" value="Unassembled WGS sequence"/>
</dbReference>
<dbReference type="InterPro" id="IPR036552">
    <property type="entry name" value="CBF_bsu_sf"/>
</dbReference>
<evidence type="ECO:0000313" key="1">
    <source>
        <dbReference type="EMBL" id="TQV77390.1"/>
    </source>
</evidence>
<evidence type="ECO:0000313" key="2">
    <source>
        <dbReference type="Proteomes" id="UP000317839"/>
    </source>
</evidence>